<dbReference type="InterPro" id="IPR050259">
    <property type="entry name" value="SDR"/>
</dbReference>
<dbReference type="PANTHER" id="PTHR42879:SF6">
    <property type="entry name" value="NADPH-DEPENDENT REDUCTASE BACG"/>
    <property type="match status" value="1"/>
</dbReference>
<evidence type="ECO:0000313" key="3">
    <source>
        <dbReference type="Proteomes" id="UP000317078"/>
    </source>
</evidence>
<gene>
    <name evidence="2" type="ORF">EAH89_17030</name>
</gene>
<comment type="similarity">
    <text evidence="1">Belongs to the short-chain dehydrogenases/reductases (SDR) family.</text>
</comment>
<dbReference type="PRINTS" id="PR00081">
    <property type="entry name" value="GDHRDH"/>
</dbReference>
<dbReference type="InterPro" id="IPR036291">
    <property type="entry name" value="NAD(P)-bd_dom_sf"/>
</dbReference>
<dbReference type="PRINTS" id="PR00080">
    <property type="entry name" value="SDRFAMILY"/>
</dbReference>
<sequence length="255" mass="25833">MHLSLDGKRALVTGGSRGLGLAMARAFAAAGARVALAAREEGPLAEAAASLPGSVAVSADLATAEGCERAFVAAEAGLGGVDILVNNAGTSRRAPFAGLTDAEWQADLDLKLFAAIRLTRLAWPGMAARRFGRVLNVLNTGAKAPPAGGAPTAVSRAAGLALTKVLAGEGAPLGINVNALLVGKIDSDQWVRRHAADPQGQSYEEWMRDAGRAIPMGRMGRAEEFAAMALALVSGAGDYVTGTAINVDGGLSPVP</sequence>
<reference evidence="2 3" key="1">
    <citation type="journal article" date="2019" name="Environ. Microbiol.">
        <title>Species interactions and distinct microbial communities in high Arctic permafrost affected cryosols are associated with the CH4 and CO2 gas fluxes.</title>
        <authorList>
            <person name="Altshuler I."/>
            <person name="Hamel J."/>
            <person name="Turney S."/>
            <person name="Magnuson E."/>
            <person name="Levesque R."/>
            <person name="Greer C."/>
            <person name="Whyte L.G."/>
        </authorList>
    </citation>
    <scope>NUCLEOTIDE SEQUENCE [LARGE SCALE GENOMIC DNA]</scope>
    <source>
        <strain evidence="2 3">S9.3B</strain>
    </source>
</reference>
<dbReference type="PANTHER" id="PTHR42879">
    <property type="entry name" value="3-OXOACYL-(ACYL-CARRIER-PROTEIN) REDUCTASE"/>
    <property type="match status" value="1"/>
</dbReference>
<dbReference type="Proteomes" id="UP000317078">
    <property type="component" value="Unassembled WGS sequence"/>
</dbReference>
<dbReference type="RefSeq" id="WP_140884927.1">
    <property type="nucleotide sequence ID" value="NZ_RCZP01000018.1"/>
</dbReference>
<evidence type="ECO:0000256" key="1">
    <source>
        <dbReference type="ARBA" id="ARBA00006484"/>
    </source>
</evidence>
<dbReference type="SUPFAM" id="SSF51735">
    <property type="entry name" value="NAD(P)-binding Rossmann-fold domains"/>
    <property type="match status" value="1"/>
</dbReference>
<name>A0A502FUT0_9PROT</name>
<protein>
    <submittedName>
        <fullName evidence="2">SDR family oxidoreductase</fullName>
    </submittedName>
</protein>
<dbReference type="FunFam" id="3.40.50.720:FF:000084">
    <property type="entry name" value="Short-chain dehydrogenase reductase"/>
    <property type="match status" value="1"/>
</dbReference>
<dbReference type="AlphaFoldDB" id="A0A502FUT0"/>
<evidence type="ECO:0000313" key="2">
    <source>
        <dbReference type="EMBL" id="TPG53225.1"/>
    </source>
</evidence>
<organism evidence="2 3">
    <name type="scientific">Muricoccus nepalensis</name>
    <dbReference type="NCBI Taxonomy" id="1854500"/>
    <lineage>
        <taxon>Bacteria</taxon>
        <taxon>Pseudomonadati</taxon>
        <taxon>Pseudomonadota</taxon>
        <taxon>Alphaproteobacteria</taxon>
        <taxon>Acetobacterales</taxon>
        <taxon>Roseomonadaceae</taxon>
        <taxon>Muricoccus</taxon>
    </lineage>
</organism>
<dbReference type="Gene3D" id="3.40.50.720">
    <property type="entry name" value="NAD(P)-binding Rossmann-like Domain"/>
    <property type="match status" value="1"/>
</dbReference>
<proteinExistence type="inferred from homology"/>
<dbReference type="EMBL" id="RCZP01000018">
    <property type="protein sequence ID" value="TPG53225.1"/>
    <property type="molecule type" value="Genomic_DNA"/>
</dbReference>
<dbReference type="OrthoDB" id="9793325at2"/>
<dbReference type="InterPro" id="IPR002347">
    <property type="entry name" value="SDR_fam"/>
</dbReference>
<dbReference type="Pfam" id="PF13561">
    <property type="entry name" value="adh_short_C2"/>
    <property type="match status" value="1"/>
</dbReference>
<accession>A0A502FUT0</accession>
<comment type="caution">
    <text evidence="2">The sequence shown here is derived from an EMBL/GenBank/DDBJ whole genome shotgun (WGS) entry which is preliminary data.</text>
</comment>
<keyword evidence="3" id="KW-1185">Reference proteome</keyword>